<organism evidence="1 2">
    <name type="scientific">Adlercreutzia equolifaciens</name>
    <dbReference type="NCBI Taxonomy" id="446660"/>
    <lineage>
        <taxon>Bacteria</taxon>
        <taxon>Bacillati</taxon>
        <taxon>Actinomycetota</taxon>
        <taxon>Coriobacteriia</taxon>
        <taxon>Eggerthellales</taxon>
        <taxon>Eggerthellaceae</taxon>
        <taxon>Adlercreutzia</taxon>
    </lineage>
</organism>
<feature type="non-terminal residue" evidence="1">
    <location>
        <position position="67"/>
    </location>
</feature>
<protein>
    <submittedName>
        <fullName evidence="1">Uncharacterized protein</fullName>
    </submittedName>
</protein>
<gene>
    <name evidence="1" type="ORF">FM068_11545</name>
</gene>
<dbReference type="GO" id="GO:0005524">
    <property type="term" value="F:ATP binding"/>
    <property type="evidence" value="ECO:0007669"/>
    <property type="project" value="InterPro"/>
</dbReference>
<dbReference type="AlphaFoldDB" id="A0A6L8QB05"/>
<accession>A0A6L8QB05</accession>
<dbReference type="RefSeq" id="WP_161128514.1">
    <property type="nucleotide sequence ID" value="NZ_VJNE01000167.1"/>
</dbReference>
<sequence>MLTEEHFELFRQFRIKAMGDKLREMVEDESYDRFTFEEKMEMLIDAEAAARRERKVAKLVKDARFKD</sequence>
<name>A0A6L8QB05_9ACTN</name>
<evidence type="ECO:0000313" key="2">
    <source>
        <dbReference type="Proteomes" id="UP000472380"/>
    </source>
</evidence>
<dbReference type="EMBL" id="VJNE01000167">
    <property type="protein sequence ID" value="MZG29185.1"/>
    <property type="molecule type" value="Genomic_DNA"/>
</dbReference>
<reference evidence="1 2" key="1">
    <citation type="submission" date="2019-07" db="EMBL/GenBank/DDBJ databases">
        <title>Draft genome sequence of Adlercreutzia equolifaciens IPLA 37004, a human intestinal strain that does not produces equol from daidzein.</title>
        <authorList>
            <person name="Vazquez L."/>
            <person name="Florez A.B."/>
            <person name="Mayo B."/>
        </authorList>
    </citation>
    <scope>NUCLEOTIDE SEQUENCE [LARGE SCALE GENOMIC DNA]</scope>
    <source>
        <strain evidence="1 2">IPLA 37004</strain>
    </source>
</reference>
<proteinExistence type="predicted"/>
<dbReference type="Proteomes" id="UP000472380">
    <property type="component" value="Unassembled WGS sequence"/>
</dbReference>
<comment type="caution">
    <text evidence="1">The sequence shown here is derived from an EMBL/GenBank/DDBJ whole genome shotgun (WGS) entry which is preliminary data.</text>
</comment>
<evidence type="ECO:0000313" key="1">
    <source>
        <dbReference type="EMBL" id="MZG29185.1"/>
    </source>
</evidence>